<accession>A0A6P6AXY8</accession>
<keyword evidence="9" id="KW-1185">Reference proteome</keyword>
<evidence type="ECO:0000259" key="8">
    <source>
        <dbReference type="Pfam" id="PF13962"/>
    </source>
</evidence>
<feature type="transmembrane region" description="Helical" evidence="7">
    <location>
        <begin position="138"/>
        <end position="159"/>
    </location>
</feature>
<feature type="domain" description="PGG" evidence="8">
    <location>
        <begin position="26"/>
        <end position="130"/>
    </location>
</feature>
<comment type="subcellular location">
    <subcellularLocation>
        <location evidence="1">Membrane</location>
        <topology evidence="1">Multi-pass membrane protein</topology>
    </subcellularLocation>
</comment>
<dbReference type="AlphaFoldDB" id="A0A6P6AXY8"/>
<keyword evidence="3" id="KW-0677">Repeat</keyword>
<reference evidence="10" key="1">
    <citation type="submission" date="2025-08" db="UniProtKB">
        <authorList>
            <consortium name="RefSeq"/>
        </authorList>
    </citation>
    <scope>IDENTIFICATION</scope>
    <source>
        <tissue evidence="10">Fruit stalk</tissue>
    </source>
</reference>
<feature type="transmembrane region" description="Helical" evidence="7">
    <location>
        <begin position="81"/>
        <end position="102"/>
    </location>
</feature>
<keyword evidence="5" id="KW-0040">ANK repeat</keyword>
<keyword evidence="4 7" id="KW-1133">Transmembrane helix</keyword>
<keyword evidence="6 7" id="KW-0472">Membrane</keyword>
<dbReference type="Pfam" id="PF13962">
    <property type="entry name" value="PGG"/>
    <property type="match status" value="1"/>
</dbReference>
<evidence type="ECO:0000256" key="5">
    <source>
        <dbReference type="ARBA" id="ARBA00023043"/>
    </source>
</evidence>
<evidence type="ECO:0000256" key="6">
    <source>
        <dbReference type="ARBA" id="ARBA00023136"/>
    </source>
</evidence>
<feature type="transmembrane region" description="Helical" evidence="7">
    <location>
        <begin position="34"/>
        <end position="51"/>
    </location>
</feature>
<protein>
    <submittedName>
        <fullName evidence="10">Uncharacterized protein LOC111313253</fullName>
    </submittedName>
</protein>
<evidence type="ECO:0000313" key="10">
    <source>
        <dbReference type="RefSeq" id="XP_022769651.1"/>
    </source>
</evidence>
<evidence type="ECO:0000256" key="7">
    <source>
        <dbReference type="SAM" id="Phobius"/>
    </source>
</evidence>
<dbReference type="Proteomes" id="UP000515121">
    <property type="component" value="Unplaced"/>
</dbReference>
<evidence type="ECO:0000256" key="2">
    <source>
        <dbReference type="ARBA" id="ARBA00022692"/>
    </source>
</evidence>
<keyword evidence="2 7" id="KW-0812">Transmembrane</keyword>
<dbReference type="PANTHER" id="PTHR24186">
    <property type="entry name" value="PROTEIN PHOSPHATASE 1 REGULATORY SUBUNIT"/>
    <property type="match status" value="1"/>
</dbReference>
<proteinExistence type="predicted"/>
<gene>
    <name evidence="10" type="primary">LOC111313253</name>
</gene>
<dbReference type="InterPro" id="IPR026961">
    <property type="entry name" value="PGG_dom"/>
</dbReference>
<evidence type="ECO:0000256" key="1">
    <source>
        <dbReference type="ARBA" id="ARBA00004141"/>
    </source>
</evidence>
<dbReference type="KEGG" id="dzi:111313253"/>
<evidence type="ECO:0000256" key="3">
    <source>
        <dbReference type="ARBA" id="ARBA00022737"/>
    </source>
</evidence>
<dbReference type="OrthoDB" id="681126at2759"/>
<dbReference type="RefSeq" id="XP_022769651.1">
    <property type="nucleotide sequence ID" value="XM_022913916.1"/>
</dbReference>
<dbReference type="GeneID" id="111313253"/>
<evidence type="ECO:0000256" key="4">
    <source>
        <dbReference type="ARBA" id="ARBA00022989"/>
    </source>
</evidence>
<dbReference type="GO" id="GO:0005886">
    <property type="term" value="C:plasma membrane"/>
    <property type="evidence" value="ECO:0007669"/>
    <property type="project" value="TreeGrafter"/>
</dbReference>
<sequence>MVGSSFRGWCRFFQYDEGTKEDDKQKNRAQARNALLVVATLIATMTFQAGVNPPGGIWQSSEDGTNKKAGTAIFASEPSPYYVFLTSNTLAFSAALLVIMSLTHKFPFQFEVRVASISMIITYGSSIFFVTANDATKFRLVLIVAAAPLMIRCLIQLLVSLRTREDPPCLIQVIAKPRNKTTEPLRDEIQPAQT</sequence>
<evidence type="ECO:0000313" key="9">
    <source>
        <dbReference type="Proteomes" id="UP000515121"/>
    </source>
</evidence>
<dbReference type="PANTHER" id="PTHR24186:SF37">
    <property type="entry name" value="PGG DOMAIN-CONTAINING PROTEIN"/>
    <property type="match status" value="1"/>
</dbReference>
<name>A0A6P6AXY8_DURZI</name>
<organism evidence="9 10">
    <name type="scientific">Durio zibethinus</name>
    <name type="common">Durian</name>
    <dbReference type="NCBI Taxonomy" id="66656"/>
    <lineage>
        <taxon>Eukaryota</taxon>
        <taxon>Viridiplantae</taxon>
        <taxon>Streptophyta</taxon>
        <taxon>Embryophyta</taxon>
        <taxon>Tracheophyta</taxon>
        <taxon>Spermatophyta</taxon>
        <taxon>Magnoliopsida</taxon>
        <taxon>eudicotyledons</taxon>
        <taxon>Gunneridae</taxon>
        <taxon>Pentapetalae</taxon>
        <taxon>rosids</taxon>
        <taxon>malvids</taxon>
        <taxon>Malvales</taxon>
        <taxon>Malvaceae</taxon>
        <taxon>Helicteroideae</taxon>
        <taxon>Durio</taxon>
    </lineage>
</organism>
<feature type="transmembrane region" description="Helical" evidence="7">
    <location>
        <begin position="114"/>
        <end position="132"/>
    </location>
</feature>